<keyword evidence="3" id="KW-1185">Reference proteome</keyword>
<keyword evidence="1" id="KW-1133">Transmembrane helix</keyword>
<feature type="transmembrane region" description="Helical" evidence="1">
    <location>
        <begin position="311"/>
        <end position="330"/>
    </location>
</feature>
<gene>
    <name evidence="2" type="ORF">EPI10_016974</name>
</gene>
<keyword evidence="2" id="KW-0808">Transferase</keyword>
<sequence length="387" mass="44579">MAVAANSILHSKFKHVELDLFFVREKVVDGSLIIGEVPICDQVANLQNCLLSAFFTFVKSLPQTFSFCHSDIESVSHLIFSCKAIWLVWQHFCNLWQVFIVHPSDPVSFIQSWWFAHPRFSSEVMWSMLFFSIVWSTWLYRNELTFRGKTFDAFQLKEIILFCVAWWYKAEFPSPYIFVLHICSNTSSVNRHAKLLNKNKFRCWSPPPLGFLKFNVDGAVSGSSGGILRDEKGNTRLVVSKAVGVYAPLLAEVVVVKEALNIFFTSKWFIRHIPRAFNIEADLLARIGINRSNELKQAEFRRRHCRASRRIIQASSTGITVTAMATSFFITTIGQFSRYGFKYKQSMPSSRATKKPIMNIPHHLNRLFIDKNRLVPSKLPLQILHMN</sequence>
<dbReference type="EMBL" id="SMMG02000006">
    <property type="protein sequence ID" value="KAA3471344.1"/>
    <property type="molecule type" value="Genomic_DNA"/>
</dbReference>
<reference evidence="3" key="1">
    <citation type="journal article" date="2019" name="Plant Biotechnol. J.">
        <title>Genome sequencing of the Australian wild diploid species Gossypium australe highlights disease resistance and delayed gland morphogenesis.</title>
        <authorList>
            <person name="Cai Y."/>
            <person name="Cai X."/>
            <person name="Wang Q."/>
            <person name="Wang P."/>
            <person name="Zhang Y."/>
            <person name="Cai C."/>
            <person name="Xu Y."/>
            <person name="Wang K."/>
            <person name="Zhou Z."/>
            <person name="Wang C."/>
            <person name="Geng S."/>
            <person name="Li B."/>
            <person name="Dong Q."/>
            <person name="Hou Y."/>
            <person name="Wang H."/>
            <person name="Ai P."/>
            <person name="Liu Z."/>
            <person name="Yi F."/>
            <person name="Sun M."/>
            <person name="An G."/>
            <person name="Cheng J."/>
            <person name="Zhang Y."/>
            <person name="Shi Q."/>
            <person name="Xie Y."/>
            <person name="Shi X."/>
            <person name="Chang Y."/>
            <person name="Huang F."/>
            <person name="Chen Y."/>
            <person name="Hong S."/>
            <person name="Mi L."/>
            <person name="Sun Q."/>
            <person name="Zhang L."/>
            <person name="Zhou B."/>
            <person name="Peng R."/>
            <person name="Zhang X."/>
            <person name="Liu F."/>
        </authorList>
    </citation>
    <scope>NUCLEOTIDE SEQUENCE [LARGE SCALE GENOMIC DNA]</scope>
    <source>
        <strain evidence="3">cv. PA1801</strain>
    </source>
</reference>
<name>A0A5B6VQM1_9ROSI</name>
<keyword evidence="2" id="KW-0548">Nucleotidyltransferase</keyword>
<comment type="caution">
    <text evidence="2">The sequence shown here is derived from an EMBL/GenBank/DDBJ whole genome shotgun (WGS) entry which is preliminary data.</text>
</comment>
<evidence type="ECO:0000256" key="1">
    <source>
        <dbReference type="SAM" id="Phobius"/>
    </source>
</evidence>
<dbReference type="Proteomes" id="UP000325315">
    <property type="component" value="Unassembled WGS sequence"/>
</dbReference>
<evidence type="ECO:0000313" key="2">
    <source>
        <dbReference type="EMBL" id="KAA3471344.1"/>
    </source>
</evidence>
<protein>
    <submittedName>
        <fullName evidence="2">Reverse transcriptase</fullName>
    </submittedName>
</protein>
<dbReference type="GO" id="GO:0003964">
    <property type="term" value="F:RNA-directed DNA polymerase activity"/>
    <property type="evidence" value="ECO:0007669"/>
    <property type="project" value="UniProtKB-KW"/>
</dbReference>
<keyword evidence="1" id="KW-0472">Membrane</keyword>
<keyword evidence="1" id="KW-0812">Transmembrane</keyword>
<proteinExistence type="predicted"/>
<dbReference type="PANTHER" id="PTHR33033:SF121">
    <property type="entry name" value="POLYNUCLEOTIDYL TRANSFERASE, RIBONUCLEASE H-LIKE SUPERFAMILY PROTEIN"/>
    <property type="match status" value="1"/>
</dbReference>
<dbReference type="PANTHER" id="PTHR33033">
    <property type="entry name" value="POLYNUCLEOTIDYL TRANSFERASE, RIBONUCLEASE H-LIKE SUPERFAMILY PROTEIN-RELATED"/>
    <property type="match status" value="1"/>
</dbReference>
<accession>A0A5B6VQM1</accession>
<dbReference type="AlphaFoldDB" id="A0A5B6VQM1"/>
<evidence type="ECO:0000313" key="3">
    <source>
        <dbReference type="Proteomes" id="UP000325315"/>
    </source>
</evidence>
<dbReference type="OrthoDB" id="1746862at2759"/>
<organism evidence="2 3">
    <name type="scientific">Gossypium australe</name>
    <dbReference type="NCBI Taxonomy" id="47621"/>
    <lineage>
        <taxon>Eukaryota</taxon>
        <taxon>Viridiplantae</taxon>
        <taxon>Streptophyta</taxon>
        <taxon>Embryophyta</taxon>
        <taxon>Tracheophyta</taxon>
        <taxon>Spermatophyta</taxon>
        <taxon>Magnoliopsida</taxon>
        <taxon>eudicotyledons</taxon>
        <taxon>Gunneridae</taxon>
        <taxon>Pentapetalae</taxon>
        <taxon>rosids</taxon>
        <taxon>malvids</taxon>
        <taxon>Malvales</taxon>
        <taxon>Malvaceae</taxon>
        <taxon>Malvoideae</taxon>
        <taxon>Gossypium</taxon>
    </lineage>
</organism>
<keyword evidence="2" id="KW-0695">RNA-directed DNA polymerase</keyword>